<gene>
    <name evidence="2" type="ORF">V1478_006480</name>
</gene>
<keyword evidence="1" id="KW-0472">Membrane</keyword>
<proteinExistence type="predicted"/>
<evidence type="ECO:0000313" key="3">
    <source>
        <dbReference type="Proteomes" id="UP001607302"/>
    </source>
</evidence>
<organism evidence="2 3">
    <name type="scientific">Vespula squamosa</name>
    <name type="common">Southern yellow jacket</name>
    <name type="synonym">Wasp</name>
    <dbReference type="NCBI Taxonomy" id="30214"/>
    <lineage>
        <taxon>Eukaryota</taxon>
        <taxon>Metazoa</taxon>
        <taxon>Ecdysozoa</taxon>
        <taxon>Arthropoda</taxon>
        <taxon>Hexapoda</taxon>
        <taxon>Insecta</taxon>
        <taxon>Pterygota</taxon>
        <taxon>Neoptera</taxon>
        <taxon>Endopterygota</taxon>
        <taxon>Hymenoptera</taxon>
        <taxon>Apocrita</taxon>
        <taxon>Aculeata</taxon>
        <taxon>Vespoidea</taxon>
        <taxon>Vespidae</taxon>
        <taxon>Vespinae</taxon>
        <taxon>Vespula</taxon>
    </lineage>
</organism>
<feature type="transmembrane region" description="Helical" evidence="1">
    <location>
        <begin position="6"/>
        <end position="23"/>
    </location>
</feature>
<dbReference type="Proteomes" id="UP001607302">
    <property type="component" value="Unassembled WGS sequence"/>
</dbReference>
<dbReference type="EMBL" id="JAUDFV010000132">
    <property type="protein sequence ID" value="KAL2728848.1"/>
    <property type="molecule type" value="Genomic_DNA"/>
</dbReference>
<accession>A0ABD2B7Y6</accession>
<keyword evidence="1" id="KW-0812">Transmembrane</keyword>
<evidence type="ECO:0008006" key="4">
    <source>
        <dbReference type="Google" id="ProtNLM"/>
    </source>
</evidence>
<protein>
    <recommendedName>
        <fullName evidence="4">ATP synthase F0 subunit 8</fullName>
    </recommendedName>
</protein>
<keyword evidence="3" id="KW-1185">Reference proteome</keyword>
<keyword evidence="1" id="KW-1133">Transmembrane helix</keyword>
<name>A0ABD2B7Y6_VESSQ</name>
<comment type="caution">
    <text evidence="2">The sequence shown here is derived from an EMBL/GenBank/DDBJ whole genome shotgun (WGS) entry which is preliminary data.</text>
</comment>
<evidence type="ECO:0000256" key="1">
    <source>
        <dbReference type="SAM" id="Phobius"/>
    </source>
</evidence>
<dbReference type="AlphaFoldDB" id="A0ABD2B7Y6"/>
<sequence length="87" mass="10489">MTLPLIFIIFWMFGMIWGAYHWYNDNESSHIVSSRKANFKQKLKNRKSTTSIESIDISENEDFPKCVKRKIRQENKTRWPSRTSFNE</sequence>
<reference evidence="2 3" key="1">
    <citation type="journal article" date="2024" name="Ann. Entomol. Soc. Am.">
        <title>Genomic analyses of the southern and eastern yellowjacket wasps (Hymenoptera: Vespidae) reveal evolutionary signatures of social life.</title>
        <authorList>
            <person name="Catto M.A."/>
            <person name="Caine P.B."/>
            <person name="Orr S.E."/>
            <person name="Hunt B.G."/>
            <person name="Goodisman M.A.D."/>
        </authorList>
    </citation>
    <scope>NUCLEOTIDE SEQUENCE [LARGE SCALE GENOMIC DNA]</scope>
    <source>
        <strain evidence="2">233</strain>
        <tissue evidence="2">Head and thorax</tissue>
    </source>
</reference>
<evidence type="ECO:0000313" key="2">
    <source>
        <dbReference type="EMBL" id="KAL2728848.1"/>
    </source>
</evidence>